<accession>A0ACC0MPM3</accession>
<gene>
    <name evidence="1" type="ORF">RHMOL_Rhmol08G0184300</name>
</gene>
<protein>
    <submittedName>
        <fullName evidence="1">Uncharacterized protein</fullName>
    </submittedName>
</protein>
<evidence type="ECO:0000313" key="2">
    <source>
        <dbReference type="Proteomes" id="UP001062846"/>
    </source>
</evidence>
<keyword evidence="2" id="KW-1185">Reference proteome</keyword>
<comment type="caution">
    <text evidence="1">The sequence shown here is derived from an EMBL/GenBank/DDBJ whole genome shotgun (WGS) entry which is preliminary data.</text>
</comment>
<dbReference type="Proteomes" id="UP001062846">
    <property type="component" value="Chromosome 8"/>
</dbReference>
<proteinExistence type="predicted"/>
<organism evidence="1 2">
    <name type="scientific">Rhododendron molle</name>
    <name type="common">Chinese azalea</name>
    <name type="synonym">Azalea mollis</name>
    <dbReference type="NCBI Taxonomy" id="49168"/>
    <lineage>
        <taxon>Eukaryota</taxon>
        <taxon>Viridiplantae</taxon>
        <taxon>Streptophyta</taxon>
        <taxon>Embryophyta</taxon>
        <taxon>Tracheophyta</taxon>
        <taxon>Spermatophyta</taxon>
        <taxon>Magnoliopsida</taxon>
        <taxon>eudicotyledons</taxon>
        <taxon>Gunneridae</taxon>
        <taxon>Pentapetalae</taxon>
        <taxon>asterids</taxon>
        <taxon>Ericales</taxon>
        <taxon>Ericaceae</taxon>
        <taxon>Ericoideae</taxon>
        <taxon>Rhodoreae</taxon>
        <taxon>Rhododendron</taxon>
    </lineage>
</organism>
<evidence type="ECO:0000313" key="1">
    <source>
        <dbReference type="EMBL" id="KAI8542996.1"/>
    </source>
</evidence>
<sequence>MRMWDQSDNFYKPDPTCSPGICSKINLPVDSGESGGGKVYERRRRGGRRVETTRSVGVEGMGDLLVDLAGGGVENWVTESKVG</sequence>
<name>A0ACC0MPM3_RHOML</name>
<dbReference type="EMBL" id="CM046395">
    <property type="protein sequence ID" value="KAI8542996.1"/>
    <property type="molecule type" value="Genomic_DNA"/>
</dbReference>
<reference evidence="1" key="1">
    <citation type="submission" date="2022-02" db="EMBL/GenBank/DDBJ databases">
        <title>Plant Genome Project.</title>
        <authorList>
            <person name="Zhang R.-G."/>
        </authorList>
    </citation>
    <scope>NUCLEOTIDE SEQUENCE</scope>
    <source>
        <strain evidence="1">AT1</strain>
    </source>
</reference>